<evidence type="ECO:0000259" key="5">
    <source>
        <dbReference type="Pfam" id="PF08669"/>
    </source>
</evidence>
<dbReference type="PANTHER" id="PTHR43757">
    <property type="entry name" value="AMINOMETHYLTRANSFERASE"/>
    <property type="match status" value="1"/>
</dbReference>
<accession>A0A6L9SCN5</accession>
<dbReference type="Pfam" id="PF16350">
    <property type="entry name" value="FAO_M"/>
    <property type="match status" value="1"/>
</dbReference>
<evidence type="ECO:0000256" key="1">
    <source>
        <dbReference type="ARBA" id="ARBA00008609"/>
    </source>
</evidence>
<dbReference type="SUPFAM" id="SSF54373">
    <property type="entry name" value="FAD-linked reductases, C-terminal domain"/>
    <property type="match status" value="1"/>
</dbReference>
<feature type="domain" description="FAD dependent oxidoreductase" evidence="3">
    <location>
        <begin position="11"/>
        <end position="377"/>
    </location>
</feature>
<reference evidence="7 8" key="1">
    <citation type="submission" date="2020-02" db="EMBL/GenBank/DDBJ databases">
        <authorList>
            <person name="Li X.-J."/>
            <person name="Han X.-M."/>
        </authorList>
    </citation>
    <scope>NUCLEOTIDE SEQUENCE [LARGE SCALE GENOMIC DNA]</scope>
    <source>
        <strain evidence="7 8">CCTCC AB 2017055</strain>
    </source>
</reference>
<evidence type="ECO:0000256" key="2">
    <source>
        <dbReference type="SAM" id="MobiDB-lite"/>
    </source>
</evidence>
<dbReference type="SUPFAM" id="SSF103025">
    <property type="entry name" value="Folate-binding domain"/>
    <property type="match status" value="1"/>
</dbReference>
<comment type="similarity">
    <text evidence="1">Belongs to the GcvT family.</text>
</comment>
<dbReference type="EMBL" id="JAAGOA010000014">
    <property type="protein sequence ID" value="NEE02352.1"/>
    <property type="molecule type" value="Genomic_DNA"/>
</dbReference>
<dbReference type="InterPro" id="IPR027266">
    <property type="entry name" value="TrmE/GcvT-like"/>
</dbReference>
<dbReference type="InterPro" id="IPR032503">
    <property type="entry name" value="FAO_M"/>
</dbReference>
<feature type="domain" description="Aminomethyltransferase C-terminal" evidence="5">
    <location>
        <begin position="766"/>
        <end position="832"/>
    </location>
</feature>
<dbReference type="Gene3D" id="3.30.9.10">
    <property type="entry name" value="D-Amino Acid Oxidase, subunit A, domain 2"/>
    <property type="match status" value="1"/>
</dbReference>
<dbReference type="InterPro" id="IPR013977">
    <property type="entry name" value="GcvT_C"/>
</dbReference>
<dbReference type="PANTHER" id="PTHR43757:SF2">
    <property type="entry name" value="AMINOMETHYLTRANSFERASE, MITOCHONDRIAL"/>
    <property type="match status" value="1"/>
</dbReference>
<dbReference type="Pfam" id="PF01266">
    <property type="entry name" value="DAO"/>
    <property type="match status" value="1"/>
</dbReference>
<feature type="domain" description="GCVT N-terminal" evidence="4">
    <location>
        <begin position="437"/>
        <end position="720"/>
    </location>
</feature>
<dbReference type="InterPro" id="IPR006076">
    <property type="entry name" value="FAD-dep_OxRdtase"/>
</dbReference>
<name>A0A6L9SCN5_9ACTN</name>
<gene>
    <name evidence="7" type="ORF">G1H10_19445</name>
</gene>
<dbReference type="Gene3D" id="2.40.30.110">
    <property type="entry name" value="Aminomethyltransferase beta-barrel domains"/>
    <property type="match status" value="1"/>
</dbReference>
<evidence type="ECO:0000259" key="3">
    <source>
        <dbReference type="Pfam" id="PF01266"/>
    </source>
</evidence>
<dbReference type="Pfam" id="PF08669">
    <property type="entry name" value="GCV_T_C"/>
    <property type="match status" value="1"/>
</dbReference>
<feature type="domain" description="FAD dependent oxidoreductase central" evidence="6">
    <location>
        <begin position="380"/>
        <end position="435"/>
    </location>
</feature>
<evidence type="ECO:0000313" key="8">
    <source>
        <dbReference type="Proteomes" id="UP000475214"/>
    </source>
</evidence>
<sequence length="849" mass="92897">MNTHTLPDRADVVVIGAGIVGNSLVYHLAQQGWSSIVLLDKGPLPDPGGSTGHASNFIFPVDHSKEITDLTLDSMRQYEQLGVLTTCGGIEIARTDEREEELRRRMSSATAWGIDAELIGPDRAVELMPFMNRDVIRLGFYTPSVAVVDPLQAGALMREQTAASADLTVAANTEVLGIDTVTGPSGQPAVRAIRTDKGDIETETVVVACGVWSPRIAKLAGARIPLTPAVHQMIDVGPIPELAETGAEIAYPIIRDMDALMYERQSGADLEVGSYAHRPILHDPDDIPSLAAAQLSPTQLPFTAEDFDKQMEDALELFGSILDREDSGIRHAINGLLSITPDASPVLGEAPEVNGLWSAAAVWIKEGPGVGRMLAEWMTHGAAEIDLHGADINRFYPSQRGRAHVRARASEGFNKTYGIVHPREQWLSSRPQRISPFYERERELGAEFFEAGGWERPQWYASNRPLLQEMEGYGAEFVHDRPHEWDRRWWSPITNAEHLAMRERVAMIDLSAFAHFDIAGPGAVDYMQRMIMANADRRVGRLIYTPVLAPNGGFRSDLTVIRMAEDRYRVITGGADGARDANWFRRHLPADGSVTFADLTSANCTLGVWGPRARDVLASVTDDDVGNEGFPFATAQYITVGSVPVLALRVSYVGELGWELHAPFEQGRLLWDTIAEAGTPHGILPAGIGVYGTTGRMEKGYRLMGAELTSEYTPVDAGLALKKVKEHDFIGKEGYVRAREQEPVAEMCTLTLDDHRDSSGMRRFPQGGEPILSPGGDRIVDRLGRPSYVTSAGAGPSVGAYLLMAYLPVDVADEGNRLLVQYMGERYPVTVARVGRTPLFDPDDSRMKA</sequence>
<proteinExistence type="inferred from homology"/>
<feature type="region of interest" description="Disordered" evidence="2">
    <location>
        <begin position="756"/>
        <end position="777"/>
    </location>
</feature>
<evidence type="ECO:0000259" key="6">
    <source>
        <dbReference type="Pfam" id="PF16350"/>
    </source>
</evidence>
<dbReference type="Gene3D" id="3.50.50.60">
    <property type="entry name" value="FAD/NAD(P)-binding domain"/>
    <property type="match status" value="1"/>
</dbReference>
<comment type="caution">
    <text evidence="7">The sequence shown here is derived from an EMBL/GenBank/DDBJ whole genome shotgun (WGS) entry which is preliminary data.</text>
</comment>
<dbReference type="Pfam" id="PF01571">
    <property type="entry name" value="GCV_T"/>
    <property type="match status" value="1"/>
</dbReference>
<dbReference type="AlphaFoldDB" id="A0A6L9SCN5"/>
<protein>
    <submittedName>
        <fullName evidence="7">FAD-dependent oxidoreductase</fullName>
    </submittedName>
</protein>
<dbReference type="InterPro" id="IPR006222">
    <property type="entry name" value="GCVT_N"/>
</dbReference>
<dbReference type="InterPro" id="IPR028896">
    <property type="entry name" value="GcvT/YgfZ/DmdA"/>
</dbReference>
<dbReference type="RefSeq" id="WP_163740817.1">
    <property type="nucleotide sequence ID" value="NZ_JAAGOA010000014.1"/>
</dbReference>
<evidence type="ECO:0000259" key="4">
    <source>
        <dbReference type="Pfam" id="PF01571"/>
    </source>
</evidence>
<dbReference type="Gene3D" id="3.30.70.1400">
    <property type="entry name" value="Aminomethyltransferase beta-barrel domains"/>
    <property type="match status" value="1"/>
</dbReference>
<dbReference type="InterPro" id="IPR029043">
    <property type="entry name" value="GcvT/YgfZ_C"/>
</dbReference>
<keyword evidence="8" id="KW-1185">Reference proteome</keyword>
<dbReference type="SUPFAM" id="SSF101790">
    <property type="entry name" value="Aminomethyltransferase beta-barrel domain"/>
    <property type="match status" value="1"/>
</dbReference>
<dbReference type="Proteomes" id="UP000475214">
    <property type="component" value="Unassembled WGS sequence"/>
</dbReference>
<dbReference type="SUPFAM" id="SSF51905">
    <property type="entry name" value="FAD/NAD(P)-binding domain"/>
    <property type="match status" value="1"/>
</dbReference>
<dbReference type="InterPro" id="IPR036188">
    <property type="entry name" value="FAD/NAD-bd_sf"/>
</dbReference>
<organism evidence="7 8">
    <name type="scientific">Phytoactinopolyspora halotolerans</name>
    <dbReference type="NCBI Taxonomy" id="1981512"/>
    <lineage>
        <taxon>Bacteria</taxon>
        <taxon>Bacillati</taxon>
        <taxon>Actinomycetota</taxon>
        <taxon>Actinomycetes</taxon>
        <taxon>Jiangellales</taxon>
        <taxon>Jiangellaceae</taxon>
        <taxon>Phytoactinopolyspora</taxon>
    </lineage>
</organism>
<dbReference type="Gene3D" id="3.30.1360.120">
    <property type="entry name" value="Probable tRNA modification gtpase trme, domain 1"/>
    <property type="match status" value="1"/>
</dbReference>
<evidence type="ECO:0000313" key="7">
    <source>
        <dbReference type="EMBL" id="NEE02352.1"/>
    </source>
</evidence>